<feature type="transmembrane region" description="Helical" evidence="5">
    <location>
        <begin position="416"/>
        <end position="436"/>
    </location>
</feature>
<evidence type="ECO:0000256" key="2">
    <source>
        <dbReference type="ARBA" id="ARBA00022692"/>
    </source>
</evidence>
<feature type="transmembrane region" description="Helical" evidence="5">
    <location>
        <begin position="196"/>
        <end position="218"/>
    </location>
</feature>
<comment type="subcellular location">
    <subcellularLocation>
        <location evidence="1">Membrane</location>
        <topology evidence="1">Multi-pass membrane protein</topology>
    </subcellularLocation>
</comment>
<comment type="caution">
    <text evidence="7">The sequence shown here is derived from an EMBL/GenBank/DDBJ whole genome shotgun (WGS) entry which is preliminary data.</text>
</comment>
<feature type="signal peptide" evidence="6">
    <location>
        <begin position="1"/>
        <end position="18"/>
    </location>
</feature>
<keyword evidence="4 5" id="KW-0472">Membrane</keyword>
<keyword evidence="2 5" id="KW-0812">Transmembrane</keyword>
<evidence type="ECO:0000313" key="7">
    <source>
        <dbReference type="EMBL" id="KOO30520.1"/>
    </source>
</evidence>
<evidence type="ECO:0000256" key="5">
    <source>
        <dbReference type="SAM" id="Phobius"/>
    </source>
</evidence>
<accession>A0A0M0JVF2</accession>
<feature type="transmembrane region" description="Helical" evidence="5">
    <location>
        <begin position="448"/>
        <end position="469"/>
    </location>
</feature>
<dbReference type="InterPro" id="IPR003689">
    <property type="entry name" value="ZIP"/>
</dbReference>
<feature type="chain" id="PRO_5005602120" evidence="6">
    <location>
        <begin position="19"/>
        <end position="492"/>
    </location>
</feature>
<evidence type="ECO:0000256" key="6">
    <source>
        <dbReference type="SAM" id="SignalP"/>
    </source>
</evidence>
<dbReference type="EMBL" id="JWZX01002206">
    <property type="protein sequence ID" value="KOO30520.1"/>
    <property type="molecule type" value="Genomic_DNA"/>
</dbReference>
<dbReference type="Pfam" id="PF02535">
    <property type="entry name" value="Zip"/>
    <property type="match status" value="2"/>
</dbReference>
<dbReference type="PANTHER" id="PTHR16950">
    <property type="entry name" value="ZINC TRANSPORTER SLC39A7 HISTIDINE-RICH MEMBRANE PROTEIN KE4"/>
    <property type="match status" value="1"/>
</dbReference>
<proteinExistence type="predicted"/>
<keyword evidence="6" id="KW-0732">Signal</keyword>
<dbReference type="GO" id="GO:0005385">
    <property type="term" value="F:zinc ion transmembrane transporter activity"/>
    <property type="evidence" value="ECO:0007669"/>
    <property type="project" value="TreeGrafter"/>
</dbReference>
<keyword evidence="3 5" id="KW-1133">Transmembrane helix</keyword>
<evidence type="ECO:0000256" key="1">
    <source>
        <dbReference type="ARBA" id="ARBA00004141"/>
    </source>
</evidence>
<gene>
    <name evidence="7" type="ORF">Ctob_008235</name>
</gene>
<dbReference type="AlphaFoldDB" id="A0A0M0JVF2"/>
<keyword evidence="8" id="KW-1185">Reference proteome</keyword>
<dbReference type="OrthoDB" id="46759at2759"/>
<evidence type="ECO:0000313" key="8">
    <source>
        <dbReference type="Proteomes" id="UP000037460"/>
    </source>
</evidence>
<dbReference type="PANTHER" id="PTHR16950:SF16">
    <property type="entry name" value="ZINC TRANSPORTER ZIP13"/>
    <property type="match status" value="1"/>
</dbReference>
<reference evidence="8" key="1">
    <citation type="journal article" date="2015" name="PLoS Genet.">
        <title>Genome Sequence and Transcriptome Analyses of Chrysochromulina tobin: Metabolic Tools for Enhanced Algal Fitness in the Prominent Order Prymnesiales (Haptophyceae).</title>
        <authorList>
            <person name="Hovde B.T."/>
            <person name="Deodato C.R."/>
            <person name="Hunsperger H.M."/>
            <person name="Ryken S.A."/>
            <person name="Yost W."/>
            <person name="Jha R.K."/>
            <person name="Patterson J."/>
            <person name="Monnat R.J. Jr."/>
            <person name="Barlow S.B."/>
            <person name="Starkenburg S.R."/>
            <person name="Cattolico R.A."/>
        </authorList>
    </citation>
    <scope>NUCLEOTIDE SEQUENCE</scope>
    <source>
        <strain evidence="8">CCMP291</strain>
    </source>
</reference>
<dbReference type="GO" id="GO:0006882">
    <property type="term" value="P:intracellular zinc ion homeostasis"/>
    <property type="evidence" value="ECO:0007669"/>
    <property type="project" value="TreeGrafter"/>
</dbReference>
<feature type="transmembrane region" description="Helical" evidence="5">
    <location>
        <begin position="230"/>
        <end position="254"/>
    </location>
</feature>
<evidence type="ECO:0000256" key="4">
    <source>
        <dbReference type="ARBA" id="ARBA00023136"/>
    </source>
</evidence>
<evidence type="ECO:0000256" key="3">
    <source>
        <dbReference type="ARBA" id="ARBA00022989"/>
    </source>
</evidence>
<feature type="transmembrane region" description="Helical" evidence="5">
    <location>
        <begin position="269"/>
        <end position="290"/>
    </location>
</feature>
<sequence length="492" mass="52859">MRSLALSIGMCMLATAAAGVGHGHGGGHIEAESGWEWAGSFDTPDNHYVWQAQAVEGVEDNHGYVDPSMKMVIFSIPNSTEESLHAVEEEAGHSFDVNCTEVEVNEYILPTIPANLPGGVEYCYELHFAVGINPTSSFFINTTGVAAVAIFAQHVPVEFERDMHYFKDVHGDDIEPVHELPESEEAEVEAEVPRPWGTVVGAAIVVNLITFTGVVFAVPACIKMRTTYPVVLFSLANAFASGALLAAAFFMMLYEATHMLTDPKESFSAFMWGALILTGFITSSLLEVVVQAIMPPASSPDTANTKDGIQIEITQKSKRVRVLSGVLVGDFIHNFVDGLLISFAFMFCDATAGWSIAASTVYHEFAQEVSDYLVLTDPKQGNLSTPMALLLNFLSGTSVIWGAIIMVGMGDVDIRAQGLLLAFGGGVYIQIGATECMNRVHSSVNSNMLRFAAFLAFAAGAISIGLVLYDHEHCVPAEAELDAHGHGHGHGH</sequence>
<protein>
    <submittedName>
        <fullName evidence="7">Zip family transporter: zinc ion</fullName>
    </submittedName>
</protein>
<name>A0A0M0JVF2_9EUKA</name>
<feature type="transmembrane region" description="Helical" evidence="5">
    <location>
        <begin position="389"/>
        <end position="410"/>
    </location>
</feature>
<organism evidence="7 8">
    <name type="scientific">Chrysochromulina tobinii</name>
    <dbReference type="NCBI Taxonomy" id="1460289"/>
    <lineage>
        <taxon>Eukaryota</taxon>
        <taxon>Haptista</taxon>
        <taxon>Haptophyta</taxon>
        <taxon>Prymnesiophyceae</taxon>
        <taxon>Prymnesiales</taxon>
        <taxon>Chrysochromulinaceae</taxon>
        <taxon>Chrysochromulina</taxon>
    </lineage>
</organism>
<dbReference type="Proteomes" id="UP000037460">
    <property type="component" value="Unassembled WGS sequence"/>
</dbReference>
<dbReference type="GO" id="GO:0016020">
    <property type="term" value="C:membrane"/>
    <property type="evidence" value="ECO:0007669"/>
    <property type="project" value="UniProtKB-SubCell"/>
</dbReference>